<dbReference type="InterPro" id="IPR050597">
    <property type="entry name" value="Cytochrome_c_Oxidase_Subunit"/>
</dbReference>
<keyword evidence="3 4" id="KW-0408">Iron</keyword>
<keyword evidence="6" id="KW-1133">Transmembrane helix</keyword>
<dbReference type="OrthoDB" id="9811281at2"/>
<protein>
    <submittedName>
        <fullName evidence="9">C-type cytochrome</fullName>
    </submittedName>
</protein>
<evidence type="ECO:0000256" key="6">
    <source>
        <dbReference type="SAM" id="Phobius"/>
    </source>
</evidence>
<dbReference type="GO" id="GO:0009055">
    <property type="term" value="F:electron transfer activity"/>
    <property type="evidence" value="ECO:0007669"/>
    <property type="project" value="InterPro"/>
</dbReference>
<organism evidence="9 10">
    <name type="scientific">Algoriphagus aquimarinus</name>
    <dbReference type="NCBI Taxonomy" id="237018"/>
    <lineage>
        <taxon>Bacteria</taxon>
        <taxon>Pseudomonadati</taxon>
        <taxon>Bacteroidota</taxon>
        <taxon>Cytophagia</taxon>
        <taxon>Cytophagales</taxon>
        <taxon>Cyclobacteriaceae</taxon>
        <taxon>Algoriphagus</taxon>
    </lineage>
</organism>
<feature type="chain" id="PRO_5022851761" evidence="7">
    <location>
        <begin position="22"/>
        <end position="311"/>
    </location>
</feature>
<proteinExistence type="predicted"/>
<feature type="compositionally biased region" description="Low complexity" evidence="5">
    <location>
        <begin position="299"/>
        <end position="311"/>
    </location>
</feature>
<keyword evidence="6" id="KW-0812">Transmembrane</keyword>
<evidence type="ECO:0000256" key="7">
    <source>
        <dbReference type="SAM" id="SignalP"/>
    </source>
</evidence>
<dbReference type="GO" id="GO:0046872">
    <property type="term" value="F:metal ion binding"/>
    <property type="evidence" value="ECO:0007669"/>
    <property type="project" value="UniProtKB-KW"/>
</dbReference>
<evidence type="ECO:0000256" key="1">
    <source>
        <dbReference type="ARBA" id="ARBA00022617"/>
    </source>
</evidence>
<dbReference type="Gene3D" id="6.10.280.130">
    <property type="match status" value="1"/>
</dbReference>
<evidence type="ECO:0000313" key="10">
    <source>
        <dbReference type="Proteomes" id="UP000321935"/>
    </source>
</evidence>
<name>A0A5C7AGF3_9BACT</name>
<dbReference type="InterPro" id="IPR032858">
    <property type="entry name" value="CcoP_N"/>
</dbReference>
<evidence type="ECO:0000256" key="4">
    <source>
        <dbReference type="PROSITE-ProRule" id="PRU00433"/>
    </source>
</evidence>
<dbReference type="SUPFAM" id="SSF46626">
    <property type="entry name" value="Cytochrome c"/>
    <property type="match status" value="1"/>
</dbReference>
<dbReference type="EMBL" id="VORW01000013">
    <property type="protein sequence ID" value="TXE06999.1"/>
    <property type="molecule type" value="Genomic_DNA"/>
</dbReference>
<feature type="transmembrane region" description="Helical" evidence="6">
    <location>
        <begin position="123"/>
        <end position="140"/>
    </location>
</feature>
<feature type="transmembrane region" description="Helical" evidence="6">
    <location>
        <begin position="37"/>
        <end position="61"/>
    </location>
</feature>
<feature type="region of interest" description="Disordered" evidence="5">
    <location>
        <begin position="269"/>
        <end position="311"/>
    </location>
</feature>
<evidence type="ECO:0000256" key="3">
    <source>
        <dbReference type="ARBA" id="ARBA00023004"/>
    </source>
</evidence>
<reference evidence="9 10" key="1">
    <citation type="submission" date="2019-08" db="EMBL/GenBank/DDBJ databases">
        <title>Genomes sequence of Algoriphagus aquimarinus ACAM450.</title>
        <authorList>
            <person name="Bowman J.P."/>
        </authorList>
    </citation>
    <scope>NUCLEOTIDE SEQUENCE [LARGE SCALE GENOMIC DNA]</scope>
    <source>
        <strain evidence="9 10">ACAM 450</strain>
    </source>
</reference>
<dbReference type="PANTHER" id="PTHR33751">
    <property type="entry name" value="CBB3-TYPE CYTOCHROME C OXIDASE SUBUNIT FIXP"/>
    <property type="match status" value="1"/>
</dbReference>
<dbReference type="GO" id="GO:0020037">
    <property type="term" value="F:heme binding"/>
    <property type="evidence" value="ECO:0007669"/>
    <property type="project" value="InterPro"/>
</dbReference>
<feature type="domain" description="Cytochrome c" evidence="8">
    <location>
        <begin position="189"/>
        <end position="268"/>
    </location>
</feature>
<feature type="signal peptide" evidence="7">
    <location>
        <begin position="1"/>
        <end position="21"/>
    </location>
</feature>
<dbReference type="RefSeq" id="WP_146919383.1">
    <property type="nucleotide sequence ID" value="NZ_VORW01000013.1"/>
</dbReference>
<dbReference type="AlphaFoldDB" id="A0A5C7AGF3"/>
<dbReference type="PROSITE" id="PS51007">
    <property type="entry name" value="CYTC"/>
    <property type="match status" value="1"/>
</dbReference>
<keyword evidence="2 4" id="KW-0479">Metal-binding</keyword>
<evidence type="ECO:0000256" key="5">
    <source>
        <dbReference type="SAM" id="MobiDB-lite"/>
    </source>
</evidence>
<keyword evidence="7" id="KW-0732">Signal</keyword>
<dbReference type="InterPro" id="IPR038414">
    <property type="entry name" value="CcoP_N_sf"/>
</dbReference>
<dbReference type="PANTHER" id="PTHR33751:SF1">
    <property type="entry name" value="CBB3-TYPE CYTOCHROME C OXIDASE SUBUNIT FIXP"/>
    <property type="match status" value="1"/>
</dbReference>
<keyword evidence="6" id="KW-0472">Membrane</keyword>
<sequence length="311" mass="33828">MKKHLTLFSLIGLMVSPSVWAQTEASSTGMLSMDSNQMALLIIIGVIIGVIILLLILMIYLMSFISAVFRKENPQLAEETSWWDSFKEKFVTGDIEEEQAKEKLMADHSYDGIQELDNFMPPWLQYVFIGTVVFAIGYYANYTVFGFGMTGVEEYEEELRIEAIAAESRSLTADASIDETNVTLDDSGPALGAGKTIFEANCAACHAIDGGGGVGPNLTDKYWLHGGDIKDVFAVVKYGVIEKGMAFWEDQLNPKEIQEVSSYILSLQGTTPAAPKDPQGELYSGGSTNENEAPAESITAADTTAVVTPAE</sequence>
<dbReference type="Gene3D" id="1.10.760.10">
    <property type="entry name" value="Cytochrome c-like domain"/>
    <property type="match status" value="1"/>
</dbReference>
<gene>
    <name evidence="9" type="ORF">ESV85_16105</name>
</gene>
<evidence type="ECO:0000259" key="8">
    <source>
        <dbReference type="PROSITE" id="PS51007"/>
    </source>
</evidence>
<evidence type="ECO:0000313" key="9">
    <source>
        <dbReference type="EMBL" id="TXE06999.1"/>
    </source>
</evidence>
<keyword evidence="1 4" id="KW-0349">Heme</keyword>
<dbReference type="InterPro" id="IPR009056">
    <property type="entry name" value="Cyt_c-like_dom"/>
</dbReference>
<accession>A0A5C7AGF3</accession>
<dbReference type="Pfam" id="PF14715">
    <property type="entry name" value="FixP_N"/>
    <property type="match status" value="1"/>
</dbReference>
<evidence type="ECO:0000256" key="2">
    <source>
        <dbReference type="ARBA" id="ARBA00022723"/>
    </source>
</evidence>
<dbReference type="Proteomes" id="UP000321935">
    <property type="component" value="Unassembled WGS sequence"/>
</dbReference>
<comment type="caution">
    <text evidence="9">The sequence shown here is derived from an EMBL/GenBank/DDBJ whole genome shotgun (WGS) entry which is preliminary data.</text>
</comment>
<dbReference type="InterPro" id="IPR036909">
    <property type="entry name" value="Cyt_c-like_dom_sf"/>
</dbReference>
<dbReference type="Pfam" id="PF13442">
    <property type="entry name" value="Cytochrome_CBB3"/>
    <property type="match status" value="1"/>
</dbReference>